<name>F0VDG0_NEOCL</name>
<dbReference type="Pfam" id="PF13499">
    <property type="entry name" value="EF-hand_7"/>
    <property type="match status" value="1"/>
</dbReference>
<dbReference type="Proteomes" id="UP000007494">
    <property type="component" value="Chromosome VI"/>
</dbReference>
<dbReference type="InterPro" id="IPR002048">
    <property type="entry name" value="EF_hand_dom"/>
</dbReference>
<dbReference type="CDD" id="cd00051">
    <property type="entry name" value="EFh"/>
    <property type="match status" value="1"/>
</dbReference>
<keyword evidence="6" id="KW-1185">Reference proteome</keyword>
<keyword evidence="1" id="KW-0106">Calcium</keyword>
<dbReference type="InterPro" id="IPR011992">
    <property type="entry name" value="EF-hand-dom_pair"/>
</dbReference>
<dbReference type="InterPro" id="IPR018247">
    <property type="entry name" value="EF_Hand_1_Ca_BS"/>
</dbReference>
<dbReference type="eggNOG" id="KOG0027">
    <property type="taxonomic scope" value="Eukaryota"/>
</dbReference>
<sequence>MEPQLRSVVRGAVGRLAEAETLLTPQELALLRQAFAKLDQDGDDWLSPEDLRRSMHADGICATKAEAETYVWEVDEDGDGRLAFPDFALLYARARRGVRRREPRKLSNYLIYRLIDLDCDGKLDTAQVYSYLCHIMDKDAANRNMNKIFGVCSDSPTTAEVTPAQWLTILETSLWEKDCPIVDDESAARHAKQNARFPLPPKDSLQSVRPRVYDRLDIKKLRETRKQVVAGVAPLRHEPYRGRCPRARNQKSPKPPANVTPGICSPGACENSSRRLHGGLATGIQRETTGLKQVKLQTGVR</sequence>
<dbReference type="SUPFAM" id="SSF47473">
    <property type="entry name" value="EF-hand"/>
    <property type="match status" value="1"/>
</dbReference>
<proteinExistence type="predicted"/>
<evidence type="ECO:0000256" key="1">
    <source>
        <dbReference type="ARBA" id="ARBA00022837"/>
    </source>
</evidence>
<dbReference type="RefSeq" id="XP_003881786.1">
    <property type="nucleotide sequence ID" value="XM_003881737.1"/>
</dbReference>
<dbReference type="EMBL" id="LN714480">
    <property type="protein sequence ID" value="CEL65708.1"/>
    <property type="molecule type" value="Genomic_DNA"/>
</dbReference>
<dbReference type="GO" id="GO:0005509">
    <property type="term" value="F:calcium ion binding"/>
    <property type="evidence" value="ECO:0007669"/>
    <property type="project" value="InterPro"/>
</dbReference>
<dbReference type="PROSITE" id="PS00018">
    <property type="entry name" value="EF_HAND_1"/>
    <property type="match status" value="2"/>
</dbReference>
<reference evidence="4" key="1">
    <citation type="submission" date="2011-02" db="EMBL/GenBank/DDBJ databases">
        <authorList>
            <person name="Aslett M."/>
        </authorList>
    </citation>
    <scope>NUCLEOTIDE SEQUENCE</scope>
    <source>
        <strain evidence="4">Liverpool</strain>
    </source>
</reference>
<feature type="domain" description="EF-hand" evidence="3">
    <location>
        <begin position="26"/>
        <end position="61"/>
    </location>
</feature>
<evidence type="ECO:0000256" key="2">
    <source>
        <dbReference type="SAM" id="MobiDB-lite"/>
    </source>
</evidence>
<evidence type="ECO:0000259" key="3">
    <source>
        <dbReference type="PROSITE" id="PS50222"/>
    </source>
</evidence>
<dbReference type="InParanoid" id="F0VDG0"/>
<dbReference type="Gene3D" id="1.10.238.10">
    <property type="entry name" value="EF-hand"/>
    <property type="match status" value="1"/>
</dbReference>
<evidence type="ECO:0000313" key="4">
    <source>
        <dbReference type="EMBL" id="CBZ51753.1"/>
    </source>
</evidence>
<dbReference type="GeneID" id="13444304"/>
<evidence type="ECO:0000313" key="6">
    <source>
        <dbReference type="Proteomes" id="UP000007494"/>
    </source>
</evidence>
<reference evidence="5" key="4">
    <citation type="journal article" date="2015" name="PLoS ONE">
        <title>Comprehensive Evaluation of Toxoplasma gondii VEG and Neospora caninum LIV Genomes with Tachyzoite Stage Transcriptome and Proteome Defines Novel Transcript Features.</title>
        <authorList>
            <person name="Ramaprasad A."/>
            <person name="Mourier T."/>
            <person name="Naeem R."/>
            <person name="Malas T.B."/>
            <person name="Moussa E."/>
            <person name="Panigrahi A."/>
            <person name="Vermont S.J."/>
            <person name="Otto T.D."/>
            <person name="Wastling J."/>
            <person name="Pain A."/>
        </authorList>
    </citation>
    <scope>NUCLEOTIDE SEQUENCE</scope>
    <source>
        <strain evidence="5">Liverpool</strain>
    </source>
</reference>
<feature type="region of interest" description="Disordered" evidence="2">
    <location>
        <begin position="240"/>
        <end position="263"/>
    </location>
</feature>
<evidence type="ECO:0000313" key="5">
    <source>
        <dbReference type="EMBL" id="CEL65708.1"/>
    </source>
</evidence>
<gene>
    <name evidence="5" type="ORF">BN1204_015450</name>
    <name evidence="4" type="ORF">NCLIV_015450</name>
</gene>
<dbReference type="PROSITE" id="PS50222">
    <property type="entry name" value="EF_HAND_2"/>
    <property type="match status" value="1"/>
</dbReference>
<dbReference type="OMA" id="MHADGIC"/>
<dbReference type="AlphaFoldDB" id="F0VDG0"/>
<dbReference type="VEuPathDB" id="ToxoDB:NCLIV_015450"/>
<accession>F0VDG0</accession>
<reference evidence="6" key="3">
    <citation type="journal article" date="2012" name="PLoS Pathog.">
        <title>Comparative genomics of the apicomplexan parasites Toxoplasma gondii and Neospora caninum: Coccidia differing in host range and transmission strategy.</title>
        <authorList>
            <person name="Reid A.J."/>
            <person name="Vermont S.J."/>
            <person name="Cotton J.A."/>
            <person name="Harris D."/>
            <person name="Hill-Cawthorne G.A."/>
            <person name="Konen-Waisman S."/>
            <person name="Latham S.M."/>
            <person name="Mourier T."/>
            <person name="Norton R."/>
            <person name="Quail M.A."/>
            <person name="Sanders M."/>
            <person name="Shanmugam D."/>
            <person name="Sohal A."/>
            <person name="Wasmuth J.D."/>
            <person name="Brunk B."/>
            <person name="Grigg M.E."/>
            <person name="Howard J.C."/>
            <person name="Parkinson J."/>
            <person name="Roos D.S."/>
            <person name="Trees A.J."/>
            <person name="Berriman M."/>
            <person name="Pain A."/>
            <person name="Wastling J.M."/>
        </authorList>
    </citation>
    <scope>NUCLEOTIDE SEQUENCE [LARGE SCALE GENOMIC DNA]</scope>
    <source>
        <strain evidence="6">Liverpool</strain>
    </source>
</reference>
<protein>
    <submittedName>
        <fullName evidence="5">EF-hand domain-containing protein, putative</fullName>
    </submittedName>
    <submittedName>
        <fullName evidence="4">Putative EF-hand domain-containing protein</fullName>
    </submittedName>
</protein>
<reference evidence="4" key="2">
    <citation type="submission" date="2011-03" db="EMBL/GenBank/DDBJ databases">
        <title>Comparative genomics and transcriptomics of Neospora caninum and Toxoplasma gondii.</title>
        <authorList>
            <person name="Reid A.J."/>
            <person name="Sohal A."/>
            <person name="Harris D."/>
            <person name="Quail M."/>
            <person name="Sanders M."/>
            <person name="Berriman M."/>
            <person name="Wastling J.M."/>
            <person name="Pain A."/>
        </authorList>
    </citation>
    <scope>NUCLEOTIDE SEQUENCE</scope>
    <source>
        <strain evidence="4">Liverpool</strain>
    </source>
</reference>
<dbReference type="EMBL" id="FR823387">
    <property type="protein sequence ID" value="CBZ51753.1"/>
    <property type="molecule type" value="Genomic_DNA"/>
</dbReference>
<dbReference type="OrthoDB" id="26525at2759"/>
<organism evidence="4 6">
    <name type="scientific">Neospora caninum (strain Liverpool)</name>
    <dbReference type="NCBI Taxonomy" id="572307"/>
    <lineage>
        <taxon>Eukaryota</taxon>
        <taxon>Sar</taxon>
        <taxon>Alveolata</taxon>
        <taxon>Apicomplexa</taxon>
        <taxon>Conoidasida</taxon>
        <taxon>Coccidia</taxon>
        <taxon>Eucoccidiorida</taxon>
        <taxon>Eimeriorina</taxon>
        <taxon>Sarcocystidae</taxon>
        <taxon>Neospora</taxon>
    </lineage>
</organism>